<protein>
    <submittedName>
        <fullName evidence="1">Uncharacterized protein</fullName>
    </submittedName>
</protein>
<dbReference type="EMBL" id="QJKC01000013">
    <property type="protein sequence ID" value="PXX44342.1"/>
    <property type="molecule type" value="Genomic_DNA"/>
</dbReference>
<gene>
    <name evidence="1" type="ORF">DFR38_11324</name>
</gene>
<accession>A0A318J9C7</accession>
<organism evidence="1 2">
    <name type="scientific">Aquitalea magnusonii</name>
    <dbReference type="NCBI Taxonomy" id="332411"/>
    <lineage>
        <taxon>Bacteria</taxon>
        <taxon>Pseudomonadati</taxon>
        <taxon>Pseudomonadota</taxon>
        <taxon>Betaproteobacteria</taxon>
        <taxon>Neisseriales</taxon>
        <taxon>Chromobacteriaceae</taxon>
        <taxon>Aquitalea</taxon>
    </lineage>
</organism>
<dbReference type="AlphaFoldDB" id="A0A318J9C7"/>
<keyword evidence="2" id="KW-1185">Reference proteome</keyword>
<reference evidence="1 2" key="1">
    <citation type="submission" date="2018-05" db="EMBL/GenBank/DDBJ databases">
        <title>Genomic Encyclopedia of Type Strains, Phase IV (KMG-IV): sequencing the most valuable type-strain genomes for metagenomic binning, comparative biology and taxonomic classification.</title>
        <authorList>
            <person name="Goeker M."/>
        </authorList>
    </citation>
    <scope>NUCLEOTIDE SEQUENCE [LARGE SCALE GENOMIC DNA]</scope>
    <source>
        <strain evidence="1 2">DSM 25134</strain>
    </source>
</reference>
<sequence length="145" mass="13913">MSNSITQATQLSLASAALLNGGVLPSPVIQSSNSNAALVDAASSIAEDASVVVTLGGGGDEGTTYDAAGLLNSFTQAGSLQGSVASDPATAAAAVDDQLLGGTAASSGTLAGLSSNWGSLLQNDPALSNTAVQDSTDSSIVDTLA</sequence>
<dbReference type="RefSeq" id="WP_059285269.1">
    <property type="nucleotide sequence ID" value="NZ_LNQU01000020.1"/>
</dbReference>
<evidence type="ECO:0000313" key="2">
    <source>
        <dbReference type="Proteomes" id="UP000248395"/>
    </source>
</evidence>
<dbReference type="Proteomes" id="UP000248395">
    <property type="component" value="Unassembled WGS sequence"/>
</dbReference>
<name>A0A318J9C7_9NEIS</name>
<comment type="caution">
    <text evidence="1">The sequence shown here is derived from an EMBL/GenBank/DDBJ whole genome shotgun (WGS) entry which is preliminary data.</text>
</comment>
<dbReference type="OrthoDB" id="8591455at2"/>
<evidence type="ECO:0000313" key="1">
    <source>
        <dbReference type="EMBL" id="PXX44342.1"/>
    </source>
</evidence>
<proteinExistence type="predicted"/>